<dbReference type="EMBL" id="JADIJS010000003">
    <property type="protein sequence ID" value="MBO1041015.1"/>
    <property type="molecule type" value="Genomic_DNA"/>
</dbReference>
<dbReference type="InterPro" id="IPR032710">
    <property type="entry name" value="NTF2-like_dom_sf"/>
</dbReference>
<dbReference type="SUPFAM" id="SSF54427">
    <property type="entry name" value="NTF2-like"/>
    <property type="match status" value="1"/>
</dbReference>
<gene>
    <name evidence="2" type="ORF">IPV26_15210</name>
</gene>
<name>A0ABS3K3S9_9HYPH</name>
<dbReference type="Gene3D" id="3.10.450.50">
    <property type="match status" value="1"/>
</dbReference>
<dbReference type="Pfam" id="PF14534">
    <property type="entry name" value="DUF4440"/>
    <property type="match status" value="1"/>
</dbReference>
<protein>
    <submittedName>
        <fullName evidence="2">Nuclear transport factor 2 family protein</fullName>
    </submittedName>
</protein>
<comment type="caution">
    <text evidence="2">The sequence shown here is derived from an EMBL/GenBank/DDBJ whole genome shotgun (WGS) entry which is preliminary data.</text>
</comment>
<evidence type="ECO:0000313" key="2">
    <source>
        <dbReference type="EMBL" id="MBO1041015.1"/>
    </source>
</evidence>
<evidence type="ECO:0000259" key="1">
    <source>
        <dbReference type="Pfam" id="PF14534"/>
    </source>
</evidence>
<keyword evidence="3" id="KW-1185">Reference proteome</keyword>
<dbReference type="RefSeq" id="WP_207489395.1">
    <property type="nucleotide sequence ID" value="NZ_JADIJS010000003.1"/>
</dbReference>
<accession>A0ABS3K3S9</accession>
<feature type="domain" description="DUF4440" evidence="1">
    <location>
        <begin position="8"/>
        <end position="106"/>
    </location>
</feature>
<proteinExistence type="predicted"/>
<organism evidence="2 3">
    <name type="scientific">Brucella pituitosa</name>
    <dbReference type="NCBI Taxonomy" id="571256"/>
    <lineage>
        <taxon>Bacteria</taxon>
        <taxon>Pseudomonadati</taxon>
        <taxon>Pseudomonadota</taxon>
        <taxon>Alphaproteobacteria</taxon>
        <taxon>Hyphomicrobiales</taxon>
        <taxon>Brucellaceae</taxon>
        <taxon>Brucella/Ochrobactrum group</taxon>
        <taxon>Brucella</taxon>
    </lineage>
</organism>
<sequence length="124" mass="13936">MNVETFLQADRLRHDAFIAGDTDVLNRLMADECLYIHTAGNIDRKDELINKIASRALIYHAIENSVDHAILYENNTAIIAGRLRMSLERTGIPAAVHIRYCCAWKHDTTGPQMISWQSTPLAAS</sequence>
<dbReference type="Proteomes" id="UP000718278">
    <property type="component" value="Unassembled WGS sequence"/>
</dbReference>
<evidence type="ECO:0000313" key="3">
    <source>
        <dbReference type="Proteomes" id="UP000718278"/>
    </source>
</evidence>
<reference evidence="2 3" key="1">
    <citation type="submission" date="2020-10" db="EMBL/GenBank/DDBJ databases">
        <title>Genomic characterization of underground lake bacteria from Wind Cave National Park: Insight into the archetypical LuxI/LuxR and identification of LuxR solos.</title>
        <authorList>
            <person name="Wengert P.C."/>
            <person name="Savka M.A."/>
        </authorList>
    </citation>
    <scope>NUCLEOTIDE SEQUENCE [LARGE SCALE GENOMIC DNA]</scope>
    <source>
        <strain evidence="2 3">SD316</strain>
    </source>
</reference>
<dbReference type="InterPro" id="IPR027843">
    <property type="entry name" value="DUF4440"/>
</dbReference>